<proteinExistence type="predicted"/>
<dbReference type="Proteomes" id="UP000652761">
    <property type="component" value="Unassembled WGS sequence"/>
</dbReference>
<keyword evidence="3" id="KW-0472">Membrane</keyword>
<dbReference type="SUPFAM" id="SSF143503">
    <property type="entry name" value="PUG domain-like"/>
    <property type="match status" value="1"/>
</dbReference>
<evidence type="ECO:0000256" key="2">
    <source>
        <dbReference type="ARBA" id="ARBA00022786"/>
    </source>
</evidence>
<dbReference type="AlphaFoldDB" id="A0A843TXA7"/>
<dbReference type="PROSITE" id="PS50033">
    <property type="entry name" value="UBX"/>
    <property type="match status" value="1"/>
</dbReference>
<dbReference type="Gene3D" id="1.20.58.2190">
    <property type="match status" value="1"/>
</dbReference>
<dbReference type="GO" id="GO:0016020">
    <property type="term" value="C:membrane"/>
    <property type="evidence" value="ECO:0007669"/>
    <property type="project" value="UniProtKB-SubCell"/>
</dbReference>
<feature type="compositionally biased region" description="Gly residues" evidence="4">
    <location>
        <begin position="178"/>
        <end position="193"/>
    </location>
</feature>
<comment type="subcellular location">
    <subcellularLocation>
        <location evidence="1">Membrane</location>
        <topology evidence="1">Peripheral membrane protein</topology>
    </subcellularLocation>
</comment>
<keyword evidence="7" id="KW-1185">Reference proteome</keyword>
<gene>
    <name evidence="6" type="ORF">Taro_006551</name>
</gene>
<dbReference type="EMBL" id="NMUH01000196">
    <property type="protein sequence ID" value="MQL74190.1"/>
    <property type="molecule type" value="Genomic_DNA"/>
</dbReference>
<dbReference type="InterPro" id="IPR029071">
    <property type="entry name" value="Ubiquitin-like_domsf"/>
</dbReference>
<feature type="domain" description="UBX" evidence="5">
    <location>
        <begin position="460"/>
        <end position="544"/>
    </location>
</feature>
<evidence type="ECO:0000256" key="4">
    <source>
        <dbReference type="SAM" id="MobiDB-lite"/>
    </source>
</evidence>
<dbReference type="OrthoDB" id="49605at2759"/>
<evidence type="ECO:0000256" key="1">
    <source>
        <dbReference type="ARBA" id="ARBA00004170"/>
    </source>
</evidence>
<dbReference type="Pfam" id="PF09409">
    <property type="entry name" value="PUB"/>
    <property type="match status" value="1"/>
</dbReference>
<feature type="region of interest" description="Disordered" evidence="4">
    <location>
        <begin position="1"/>
        <end position="36"/>
    </location>
</feature>
<sequence length="577" mass="63037">ISRIGLGPSEGQLPPTPLARHKPTYNNVPERRKDPWKKGWKNRRLWRSGFFGSSTHRGRAPCSRTENINEVIPSSCSPAVHSSPVLRISSSSLLHRLFDLGAPLNMEDVKDKMKGFMKKVNKSFSSASSSSKFQGQGRVLGSAAPSGGQPGVSPLVQRFSTPASAARANANKLPPRPGGDGSVVGPRPSGGLGPRDSNPPAAQFSPFDTLVSSGTRSVNGSAPEVVECPVCSRPYASEEEVSAHVESCLEANGGGGEVALDDRDVTEIEVRDELSGRVGEFVSSEPSKESAEVVVRLLRNVVREPDNDKFRRIRMSNPKISQAVGTVKGAVELLECVGFRLGEEDGETWATMELPGERQISLINEAITLLERWKLEDSAPMPSVAAVNSLPVQEKVDRQVKVFFSVPEIEAAKIDLPDSFYNLSAEELKREAELRKKKIAESQILIPKSYKEKQMMASRKRYKATCIRVQFPDGVVLQGIFLPWESTTALYEFVHSALKEPCLEFELLRPGVPKMQFIPRFSRSGERPPTLEEEGLVPSALVKFKAIETDSILFTGLTNNLLEISEPLAAMAPAANL</sequence>
<evidence type="ECO:0000313" key="6">
    <source>
        <dbReference type="EMBL" id="MQL74190.1"/>
    </source>
</evidence>
<dbReference type="InterPro" id="IPR036339">
    <property type="entry name" value="PUB-like_dom_sf"/>
</dbReference>
<evidence type="ECO:0000259" key="5">
    <source>
        <dbReference type="PROSITE" id="PS50033"/>
    </source>
</evidence>
<feature type="region of interest" description="Disordered" evidence="4">
    <location>
        <begin position="125"/>
        <end position="208"/>
    </location>
</feature>
<keyword evidence="2" id="KW-0833">Ubl conjugation pathway</keyword>
<evidence type="ECO:0000256" key="3">
    <source>
        <dbReference type="ARBA" id="ARBA00023136"/>
    </source>
</evidence>
<dbReference type="SUPFAM" id="SSF54236">
    <property type="entry name" value="Ubiquitin-like"/>
    <property type="match status" value="1"/>
</dbReference>
<feature type="non-terminal residue" evidence="6">
    <location>
        <position position="1"/>
    </location>
</feature>
<protein>
    <recommendedName>
        <fullName evidence="5">UBX domain-containing protein</fullName>
    </recommendedName>
</protein>
<dbReference type="GO" id="GO:0050832">
    <property type="term" value="P:defense response to fungus"/>
    <property type="evidence" value="ECO:0007669"/>
    <property type="project" value="TreeGrafter"/>
</dbReference>
<dbReference type="SMART" id="SM00580">
    <property type="entry name" value="PUG"/>
    <property type="match status" value="1"/>
</dbReference>
<comment type="caution">
    <text evidence="6">The sequence shown here is derived from an EMBL/GenBank/DDBJ whole genome shotgun (WGS) entry which is preliminary data.</text>
</comment>
<reference evidence="6" key="1">
    <citation type="submission" date="2017-07" db="EMBL/GenBank/DDBJ databases">
        <title>Taro Niue Genome Assembly and Annotation.</title>
        <authorList>
            <person name="Atibalentja N."/>
            <person name="Keating K."/>
            <person name="Fields C.J."/>
        </authorList>
    </citation>
    <scope>NUCLEOTIDE SEQUENCE</scope>
    <source>
        <strain evidence="6">Niue_2</strain>
        <tissue evidence="6">Leaf</tissue>
    </source>
</reference>
<organism evidence="6 7">
    <name type="scientific">Colocasia esculenta</name>
    <name type="common">Wild taro</name>
    <name type="synonym">Arum esculentum</name>
    <dbReference type="NCBI Taxonomy" id="4460"/>
    <lineage>
        <taxon>Eukaryota</taxon>
        <taxon>Viridiplantae</taxon>
        <taxon>Streptophyta</taxon>
        <taxon>Embryophyta</taxon>
        <taxon>Tracheophyta</taxon>
        <taxon>Spermatophyta</taxon>
        <taxon>Magnoliopsida</taxon>
        <taxon>Liliopsida</taxon>
        <taxon>Araceae</taxon>
        <taxon>Aroideae</taxon>
        <taxon>Colocasieae</taxon>
        <taxon>Colocasia</taxon>
    </lineage>
</organism>
<dbReference type="FunFam" id="3.10.20.90:FF:000185">
    <property type="entry name" value="UBX domain-containing protein 6"/>
    <property type="match status" value="1"/>
</dbReference>
<dbReference type="PANTHER" id="PTHR47694">
    <property type="entry name" value="PLANT UBX DOMAIN-CONTAINING PROTEIN 2"/>
    <property type="match status" value="1"/>
</dbReference>
<dbReference type="PANTHER" id="PTHR47694:SF1">
    <property type="entry name" value="PLANT UBX DOMAIN-CONTAINING PROTEIN 2"/>
    <property type="match status" value="1"/>
</dbReference>
<dbReference type="CDD" id="cd09212">
    <property type="entry name" value="PUB"/>
    <property type="match status" value="1"/>
</dbReference>
<accession>A0A843TXA7</accession>
<dbReference type="InterPro" id="IPR018997">
    <property type="entry name" value="PUB_domain"/>
</dbReference>
<dbReference type="InterPro" id="IPR001012">
    <property type="entry name" value="UBX_dom"/>
</dbReference>
<name>A0A843TXA7_COLES</name>
<dbReference type="Gene3D" id="3.10.20.90">
    <property type="entry name" value="Phosphatidylinositol 3-kinase Catalytic Subunit, Chain A, domain 1"/>
    <property type="match status" value="1"/>
</dbReference>
<evidence type="ECO:0000313" key="7">
    <source>
        <dbReference type="Proteomes" id="UP000652761"/>
    </source>
</evidence>